<protein>
    <submittedName>
        <fullName evidence="2">Putative cytosolic protein</fullName>
    </submittedName>
</protein>
<geneLocation type="plasmid" evidence="2">
    <name>unnamed</name>
</geneLocation>
<reference evidence="2" key="1">
    <citation type="submission" date="2013-04" db="EMBL/GenBank/DDBJ databases">
        <title>Comparative Genomics of Relapsing Fever Spirochetes.</title>
        <authorList>
            <person name="Schwan T.G."/>
            <person name="Raffel S.J."/>
            <person name="Porcella S.F."/>
            <person name="Martens C.A."/>
            <person name="Bruno D.P."/>
            <person name="Ricklefs S.M."/>
            <person name="Barbian K.B."/>
        </authorList>
    </citation>
    <scope>NUCLEOTIDE SEQUENCE</scope>
    <source>
        <strain evidence="2">Co53</strain>
        <plasmid evidence="2">unnamed</plasmid>
    </source>
</reference>
<organism evidence="2">
    <name type="scientific">Borrelia coriaceae ATCC 43381</name>
    <dbReference type="NCBI Taxonomy" id="1408429"/>
    <lineage>
        <taxon>Bacteria</taxon>
        <taxon>Pseudomonadati</taxon>
        <taxon>Spirochaetota</taxon>
        <taxon>Spirochaetia</taxon>
        <taxon>Spirochaetales</taxon>
        <taxon>Borreliaceae</taxon>
        <taxon>Borrelia</taxon>
    </lineage>
</organism>
<name>W5T2U2_9SPIR</name>
<sequence length="195" mass="23667">MKKHQLRINMKNLLERLKKKEWELKGKREKPIFVKIESKNNKTLYHTKIMNDLYISEVNKNQRNKFFISFRGLFNQEKIESFHLFALRDDDKFLGIFYGYRKPIKNVVTKYEENGIIKTSTFSKAYYIEFRFKKGSVFCYLLGISYLLRREKSHKKYYDSLVKTLLNLENQIYNFYDKKLPDGGIITKWIEKNLQ</sequence>
<gene>
    <name evidence="2" type="ORF">BCO_0129804</name>
</gene>
<keyword evidence="1" id="KW-0175">Coiled coil</keyword>
<keyword evidence="2" id="KW-0614">Plasmid</keyword>
<dbReference type="AlphaFoldDB" id="W5T2U2"/>
<evidence type="ECO:0000256" key="1">
    <source>
        <dbReference type="SAM" id="Coils"/>
    </source>
</evidence>
<dbReference type="InterPro" id="IPR004180">
    <property type="entry name" value="DUF226_BOR_spp"/>
</dbReference>
<dbReference type="EMBL" id="CP005762">
    <property type="protein sequence ID" value="AHH11641.1"/>
    <property type="molecule type" value="Genomic_DNA"/>
</dbReference>
<dbReference type="HOGENOM" id="CLU_109712_0_0_12"/>
<proteinExistence type="predicted"/>
<accession>W5T2U2</accession>
<feature type="coiled-coil region" evidence="1">
    <location>
        <begin position="3"/>
        <end position="30"/>
    </location>
</feature>
<evidence type="ECO:0000313" key="2">
    <source>
        <dbReference type="EMBL" id="AHH11641.1"/>
    </source>
</evidence>
<dbReference type="Pfam" id="PF02890">
    <property type="entry name" value="DUF226"/>
    <property type="match status" value="1"/>
</dbReference>